<dbReference type="InterPro" id="IPR010892">
    <property type="entry name" value="Spp-24"/>
</dbReference>
<feature type="domain" description="Maestro/Maestro-like HEAT-repeats" evidence="2">
    <location>
        <begin position="305"/>
        <end position="549"/>
    </location>
</feature>
<dbReference type="Gene3D" id="1.25.10.10">
    <property type="entry name" value="Leucine-rich Repeat Variant"/>
    <property type="match status" value="1"/>
</dbReference>
<dbReference type="Pfam" id="PF23227">
    <property type="entry name" value="HEAT_MROH2B_C"/>
    <property type="match status" value="1"/>
</dbReference>
<dbReference type="InterPro" id="IPR016024">
    <property type="entry name" value="ARM-type_fold"/>
</dbReference>
<keyword evidence="4" id="KW-1185">Reference proteome</keyword>
<accession>A0A8K1G4K6</accession>
<dbReference type="Gene3D" id="3.10.450.10">
    <property type="match status" value="1"/>
</dbReference>
<dbReference type="GO" id="GO:0005576">
    <property type="term" value="C:extracellular region"/>
    <property type="evidence" value="ECO:0007669"/>
    <property type="project" value="InterPro"/>
</dbReference>
<comment type="caution">
    <text evidence="3">The sequence shown here is derived from an EMBL/GenBank/DDBJ whole genome shotgun (WGS) entry which is preliminary data.</text>
</comment>
<name>A0A8K1G4K6_9PASS</name>
<evidence type="ECO:0000259" key="2">
    <source>
        <dbReference type="Pfam" id="PF23227"/>
    </source>
</evidence>
<dbReference type="Proteomes" id="UP000796761">
    <property type="component" value="Unassembled WGS sequence"/>
</dbReference>
<dbReference type="Pfam" id="PF07448">
    <property type="entry name" value="Spp-24"/>
    <property type="match status" value="1"/>
</dbReference>
<dbReference type="InterPro" id="IPR011989">
    <property type="entry name" value="ARM-like"/>
</dbReference>
<reference evidence="3" key="1">
    <citation type="submission" date="2019-04" db="EMBL/GenBank/DDBJ databases">
        <title>Genome assembly of Zosterops borbonicus 15179.</title>
        <authorList>
            <person name="Leroy T."/>
            <person name="Anselmetti Y."/>
            <person name="Tilak M.-K."/>
            <person name="Nabholz B."/>
        </authorList>
    </citation>
    <scope>NUCLEOTIDE SEQUENCE</scope>
    <source>
        <strain evidence="3">HGM_15179</strain>
        <tissue evidence="3">Muscle</tissue>
    </source>
</reference>
<evidence type="ECO:0000313" key="4">
    <source>
        <dbReference type="Proteomes" id="UP000796761"/>
    </source>
</evidence>
<dbReference type="AlphaFoldDB" id="A0A8K1G4K6"/>
<organism evidence="3 4">
    <name type="scientific">Zosterops borbonicus</name>
    <dbReference type="NCBI Taxonomy" id="364589"/>
    <lineage>
        <taxon>Eukaryota</taxon>
        <taxon>Metazoa</taxon>
        <taxon>Chordata</taxon>
        <taxon>Craniata</taxon>
        <taxon>Vertebrata</taxon>
        <taxon>Euteleostomi</taxon>
        <taxon>Archelosauria</taxon>
        <taxon>Archosauria</taxon>
        <taxon>Dinosauria</taxon>
        <taxon>Saurischia</taxon>
        <taxon>Theropoda</taxon>
        <taxon>Coelurosauria</taxon>
        <taxon>Aves</taxon>
        <taxon>Neognathae</taxon>
        <taxon>Neoaves</taxon>
        <taxon>Telluraves</taxon>
        <taxon>Australaves</taxon>
        <taxon>Passeriformes</taxon>
        <taxon>Sylvioidea</taxon>
        <taxon>Zosteropidae</taxon>
        <taxon>Zosterops</taxon>
    </lineage>
</organism>
<feature type="region of interest" description="Disordered" evidence="1">
    <location>
        <begin position="60"/>
        <end position="100"/>
    </location>
</feature>
<dbReference type="SUPFAM" id="SSF54403">
    <property type="entry name" value="Cystatin/monellin"/>
    <property type="match status" value="1"/>
</dbReference>
<dbReference type="PANTHER" id="PTHR23120">
    <property type="entry name" value="MAESTRO-RELATED HEAT DOMAIN-CONTAINING"/>
    <property type="match status" value="1"/>
</dbReference>
<dbReference type="OrthoDB" id="9944258at2759"/>
<dbReference type="GO" id="GO:0005737">
    <property type="term" value="C:cytoplasm"/>
    <property type="evidence" value="ECO:0007669"/>
    <property type="project" value="TreeGrafter"/>
</dbReference>
<dbReference type="PANTHER" id="PTHR23120:SF42">
    <property type="entry name" value="MAESTRO HEAT-LIKE REPEAT FAMILY MEMBER 3"/>
    <property type="match status" value="1"/>
</dbReference>
<proteinExistence type="predicted"/>
<evidence type="ECO:0000256" key="1">
    <source>
        <dbReference type="SAM" id="MobiDB-lite"/>
    </source>
</evidence>
<evidence type="ECO:0000313" key="3">
    <source>
        <dbReference type="EMBL" id="TRZ11593.1"/>
    </source>
</evidence>
<protein>
    <recommendedName>
        <fullName evidence="2">Maestro/Maestro-like HEAT-repeats domain-containing protein</fullName>
    </recommendedName>
</protein>
<gene>
    <name evidence="3" type="ORF">HGM15179_015518</name>
</gene>
<dbReference type="EMBL" id="SWJQ01000688">
    <property type="protein sequence ID" value="TRZ11593.1"/>
    <property type="molecule type" value="Genomic_DNA"/>
</dbReference>
<dbReference type="GO" id="GO:0046849">
    <property type="term" value="P:bone remodeling"/>
    <property type="evidence" value="ECO:0007669"/>
    <property type="project" value="InterPro"/>
</dbReference>
<sequence length="671" mass="76085">MQKAVAVQKELATFEQGAFQARLQDLLTQTFSKASLLQFSINPVLDMEQRPPRVPKLAWMEEEEEGPGPASAVETEEVEQLQSPQEDAATDPTQEQDHGRFRRTAQLVCNFVKRIREEKTSATGTGVIAYSEVFKHEISTALLNMLVEQGVSSPEQVPAMVRYVHRWLLANESSEHRMDKTLLDLTEAQPIDVVMTLLRVAPSCDRFAVQTLKSLLCLLQCEDVVVSMERKCGWDTLLYADTHHYAVGLLAREMHQASMHLSKSILCCLLEMLSKEMPYWDFPALAFLVEVLECMDLSECSDSIMNVLSRHVRSKRTEMRRQVLRALLLLRDDPSMAKKMWDLTESLVELLQENDNDVVRMTIVLLSYLFLDKDASIPSPIALRLAEALLPLFDNDDSQVQLLSMFVFRTLMSFVVEEGKKPLKTHVRQTLLPLFFHCQDENRHVAAVRTSGLLVCLSKEASWITLLRVAEFLKRAELEKPVKKEKLWKFAEVLLAEDRSRAAEHLRRALPYLEHPQEPLREAATRFMGMVGRHLRGQQEELELIYKGLPVYDYDLPITEEALNASIARINSQSWSRNLYGVVRSRVMGVDTWDSDAYGLDLWFSIRETVCPKASGRDPFTCDFQTGPFVVGAPGGNGNSPLRAGSSQDGLRVAMLLVLRNEELLAAFDAT</sequence>
<dbReference type="InterPro" id="IPR046350">
    <property type="entry name" value="Cystatin_sf"/>
</dbReference>
<dbReference type="InterPro" id="IPR045206">
    <property type="entry name" value="Maestro_heat-like_prot"/>
</dbReference>
<dbReference type="SUPFAM" id="SSF48371">
    <property type="entry name" value="ARM repeat"/>
    <property type="match status" value="1"/>
</dbReference>
<dbReference type="InterPro" id="IPR055406">
    <property type="entry name" value="HEAT_Maestro"/>
</dbReference>